<accession>A0A830HUL5</accession>
<dbReference type="AlphaFoldDB" id="A0A830HUL5"/>
<evidence type="ECO:0000313" key="1">
    <source>
        <dbReference type="EMBL" id="GHP10648.1"/>
    </source>
</evidence>
<organism evidence="1 2">
    <name type="scientific">Pycnococcus provasolii</name>
    <dbReference type="NCBI Taxonomy" id="41880"/>
    <lineage>
        <taxon>Eukaryota</taxon>
        <taxon>Viridiplantae</taxon>
        <taxon>Chlorophyta</taxon>
        <taxon>Pseudoscourfieldiophyceae</taxon>
        <taxon>Pseudoscourfieldiales</taxon>
        <taxon>Pycnococcaceae</taxon>
        <taxon>Pycnococcus</taxon>
    </lineage>
</organism>
<protein>
    <submittedName>
        <fullName evidence="1">Uncharacterized protein</fullName>
    </submittedName>
</protein>
<name>A0A830HUL5_9CHLO</name>
<keyword evidence="2" id="KW-1185">Reference proteome</keyword>
<evidence type="ECO:0000313" key="2">
    <source>
        <dbReference type="Proteomes" id="UP000660262"/>
    </source>
</evidence>
<proteinExistence type="predicted"/>
<gene>
    <name evidence="1" type="ORF">PPROV_000937900</name>
</gene>
<dbReference type="EMBL" id="BNJQ01000030">
    <property type="protein sequence ID" value="GHP10648.1"/>
    <property type="molecule type" value="Genomic_DNA"/>
</dbReference>
<reference evidence="1" key="1">
    <citation type="submission" date="2020-10" db="EMBL/GenBank/DDBJ databases">
        <title>Unveiling of a novel bifunctional photoreceptor, Dualchrome1, isolated from a cosmopolitan green alga.</title>
        <authorList>
            <person name="Suzuki S."/>
            <person name="Kawachi M."/>
        </authorList>
    </citation>
    <scope>NUCLEOTIDE SEQUENCE</scope>
    <source>
        <strain evidence="1">NIES 2893</strain>
    </source>
</reference>
<sequence length="141" mass="15435">MFGQVRDRAFNVRVTYRRIGCQAQDQQVKHTNVDENLAHVRDFASASVAAIASPSPTRRPEMTGASARITASPDGSRRILANDDAMSVVAAHPHVWIKKLLNKRFERAGSHKPTTASHVPWSAHARCIKMYAAAMTSAALS</sequence>
<dbReference type="Proteomes" id="UP000660262">
    <property type="component" value="Unassembled WGS sequence"/>
</dbReference>
<comment type="caution">
    <text evidence="1">The sequence shown here is derived from an EMBL/GenBank/DDBJ whole genome shotgun (WGS) entry which is preliminary data.</text>
</comment>